<reference evidence="4 6" key="3">
    <citation type="submission" date="2017-07" db="EMBL/GenBank/DDBJ databases">
        <title>Prevalence of linear plasmids in Cutibacterium (Propionibacterium) acnes isolates obtained from prostatic tissue.</title>
        <authorList>
            <person name="Davidsson S."/>
            <person name="Carlsson J."/>
            <person name="Molling P."/>
            <person name="Andren O."/>
            <person name="Andersson S.-O."/>
            <person name="Brzuszkiewicz E."/>
            <person name="Poehlein A."/>
            <person name="Al-Zeer M."/>
            <person name="Brinkmann V."/>
            <person name="Scavenius C."/>
            <person name="Nazipi S."/>
            <person name="Soderquist B."/>
            <person name="Bruggemann H."/>
        </authorList>
    </citation>
    <scope>NUCLEOTIDE SEQUENCE [LARGE SCALE GENOMIC DNA]</scope>
    <source>
        <strain evidence="4 6">DSM 753</strain>
    </source>
</reference>
<reference evidence="3 5" key="1">
    <citation type="submission" date="2007-08" db="EMBL/GenBank/DDBJ databases">
        <title>Draft genome sequence of Clostridium leptum (DSM 753).</title>
        <authorList>
            <person name="Sudarsanam P."/>
            <person name="Ley R."/>
            <person name="Guruge J."/>
            <person name="Turnbaugh P.J."/>
            <person name="Mahowald M."/>
            <person name="Liep D."/>
            <person name="Gordon J."/>
        </authorList>
    </citation>
    <scope>NUCLEOTIDE SEQUENCE [LARGE SCALE GENOMIC DNA]</scope>
    <source>
        <strain evidence="3 5">DSM 753</strain>
    </source>
</reference>
<evidence type="ECO:0000256" key="1">
    <source>
        <dbReference type="SAM" id="MobiDB-lite"/>
    </source>
</evidence>
<dbReference type="EMBL" id="ABCB02000020">
    <property type="protein sequence ID" value="EDO60343.1"/>
    <property type="molecule type" value="Genomic_DNA"/>
</dbReference>
<feature type="region of interest" description="Disordered" evidence="1">
    <location>
        <begin position="96"/>
        <end position="115"/>
    </location>
</feature>
<gene>
    <name evidence="4" type="ORF">CH238_01760</name>
    <name evidence="3" type="ORF">CLOLEP_03169</name>
</gene>
<evidence type="ECO:0000313" key="6">
    <source>
        <dbReference type="Proteomes" id="UP000220611"/>
    </source>
</evidence>
<feature type="transmembrane region" description="Helical" evidence="2">
    <location>
        <begin position="21"/>
        <end position="39"/>
    </location>
</feature>
<keyword evidence="2" id="KW-0812">Transmembrane</keyword>
<evidence type="ECO:0000313" key="5">
    <source>
        <dbReference type="Proteomes" id="UP000003490"/>
    </source>
</evidence>
<dbReference type="Proteomes" id="UP000003490">
    <property type="component" value="Unassembled WGS sequence"/>
</dbReference>
<name>A7VX46_9FIRM</name>
<keyword evidence="2" id="KW-0472">Membrane</keyword>
<dbReference type="EMBL" id="NOXF01000001">
    <property type="protein sequence ID" value="PEQ25743.1"/>
    <property type="molecule type" value="Genomic_DNA"/>
</dbReference>
<keyword evidence="6" id="KW-1185">Reference proteome</keyword>
<feature type="compositionally biased region" description="Basic and acidic residues" evidence="1">
    <location>
        <begin position="102"/>
        <end position="111"/>
    </location>
</feature>
<keyword evidence="2" id="KW-1133">Transmembrane helix</keyword>
<dbReference type="OrthoDB" id="1863180at2"/>
<sequence>MNEEKEKRGLFFKAPDRWKNLIIIGGLIGIALIFLSSYFPSGSGGSGSAEETLDKISAQEYTSQLEENLIQIISHIDGAGEAKVMITLETGVETKYATQEKSSTESSRDKTSGTSEVSYITVRDANGSERALAVTEVQPTVKGVVVVCPGGEEPVVQQRIISAVTTALDISSKRVFVTRLA</sequence>
<organism evidence="3 5">
    <name type="scientific">[Clostridium] leptum DSM 753</name>
    <dbReference type="NCBI Taxonomy" id="428125"/>
    <lineage>
        <taxon>Bacteria</taxon>
        <taxon>Bacillati</taxon>
        <taxon>Bacillota</taxon>
        <taxon>Clostridia</taxon>
        <taxon>Eubacteriales</taxon>
        <taxon>Oscillospiraceae</taxon>
        <taxon>Oscillospiraceae incertae sedis</taxon>
    </lineage>
</organism>
<dbReference type="HOGENOM" id="CLU_071454_3_0_9"/>
<evidence type="ECO:0000313" key="3">
    <source>
        <dbReference type="EMBL" id="EDO60343.1"/>
    </source>
</evidence>
<dbReference type="AlphaFoldDB" id="A7VX46"/>
<evidence type="ECO:0000256" key="2">
    <source>
        <dbReference type="SAM" id="Phobius"/>
    </source>
</evidence>
<protein>
    <submittedName>
        <fullName evidence="3">Putative stage III sporulation protein AG</fullName>
    </submittedName>
</protein>
<dbReference type="Proteomes" id="UP000220611">
    <property type="component" value="Unassembled WGS sequence"/>
</dbReference>
<comment type="caution">
    <text evidence="3">The sequence shown here is derived from an EMBL/GenBank/DDBJ whole genome shotgun (WGS) entry which is preliminary data.</text>
</comment>
<reference evidence="3 5" key="2">
    <citation type="submission" date="2007-08" db="EMBL/GenBank/DDBJ databases">
        <authorList>
            <person name="Fulton L."/>
            <person name="Clifton S."/>
            <person name="Fulton B."/>
            <person name="Xu J."/>
            <person name="Minx P."/>
            <person name="Pepin K.H."/>
            <person name="Johnson M."/>
            <person name="Thiruvilangam P."/>
            <person name="Bhonagiri V."/>
            <person name="Nash W.E."/>
            <person name="Wang C."/>
            <person name="Mardis E.R."/>
            <person name="Wilson R.K."/>
        </authorList>
    </citation>
    <scope>NUCLEOTIDE SEQUENCE [LARGE SCALE GENOMIC DNA]</scope>
    <source>
        <strain evidence="3 5">DSM 753</strain>
    </source>
</reference>
<proteinExistence type="predicted"/>
<dbReference type="eggNOG" id="ENOG5032FH3">
    <property type="taxonomic scope" value="Bacteria"/>
</dbReference>
<accession>A7VX46</accession>
<evidence type="ECO:0000313" key="4">
    <source>
        <dbReference type="EMBL" id="PEQ25743.1"/>
    </source>
</evidence>